<reference evidence="1 2" key="1">
    <citation type="submission" date="2019-10" db="EMBL/GenBank/DDBJ databases">
        <title>Genomic and transcriptomic insights into the perfect genentic adaptation of a filamentous nitrogen-fixing cyanobacterium to rice fields.</title>
        <authorList>
            <person name="Chen Z."/>
        </authorList>
    </citation>
    <scope>NUCLEOTIDE SEQUENCE [LARGE SCALE GENOMIC DNA]</scope>
    <source>
        <strain evidence="1">CCNUC1</strain>
    </source>
</reference>
<dbReference type="KEGG" id="nsh:GXM_03062"/>
<protein>
    <submittedName>
        <fullName evidence="1">Uncharacterized protein</fullName>
    </submittedName>
</protein>
<proteinExistence type="predicted"/>
<organism evidence="1 2">
    <name type="scientific">Nostoc sphaeroides CCNUC1</name>
    <dbReference type="NCBI Taxonomy" id="2653204"/>
    <lineage>
        <taxon>Bacteria</taxon>
        <taxon>Bacillati</taxon>
        <taxon>Cyanobacteriota</taxon>
        <taxon>Cyanophyceae</taxon>
        <taxon>Nostocales</taxon>
        <taxon>Nostocaceae</taxon>
        <taxon>Nostoc</taxon>
    </lineage>
</organism>
<keyword evidence="2" id="KW-1185">Reference proteome</keyword>
<gene>
    <name evidence="1" type="ORF">GXM_03062</name>
</gene>
<name>A0A5P8VYT3_9NOSO</name>
<sequence length="60" mass="7075">MSVGLNIRETPTKPRIFRVGFRPSTQPTRRKFIKPLKIKGYDFYLTRVIEGGYSVFRLEL</sequence>
<evidence type="ECO:0000313" key="1">
    <source>
        <dbReference type="EMBL" id="QFS45585.1"/>
    </source>
</evidence>
<evidence type="ECO:0000313" key="2">
    <source>
        <dbReference type="Proteomes" id="UP000326678"/>
    </source>
</evidence>
<dbReference type="EMBL" id="CP045226">
    <property type="protein sequence ID" value="QFS45585.1"/>
    <property type="molecule type" value="Genomic_DNA"/>
</dbReference>
<accession>A0A5P8VYT3</accession>
<dbReference type="AlphaFoldDB" id="A0A5P8VYT3"/>
<dbReference type="Proteomes" id="UP000326678">
    <property type="component" value="Chromosome Gxm1"/>
</dbReference>